<reference evidence="2 3" key="2">
    <citation type="submission" date="2023-06" db="EMBL/GenBank/DDBJ databases">
        <title>Identification and characterization of horizontal gene transfer across gut microbiota members of farm animals based on homology search.</title>
        <authorList>
            <person name="Schwarzerova J."/>
            <person name="Nykrynova M."/>
            <person name="Jureckova K."/>
            <person name="Cejkova D."/>
            <person name="Rychlik I."/>
        </authorList>
    </citation>
    <scope>NUCLEOTIDE SEQUENCE [LARGE SCALE GENOMIC DNA]</scope>
    <source>
        <strain evidence="2 3">ET340</strain>
    </source>
</reference>
<dbReference type="InterPro" id="IPR028082">
    <property type="entry name" value="Peripla_BP_I"/>
</dbReference>
<evidence type="ECO:0000256" key="1">
    <source>
        <dbReference type="SAM" id="SignalP"/>
    </source>
</evidence>
<name>A0ABT7UPN9_9FIRM</name>
<organism evidence="2 3">
    <name type="scientific">Allofournierella massiliensis</name>
    <dbReference type="NCBI Taxonomy" id="1650663"/>
    <lineage>
        <taxon>Bacteria</taxon>
        <taxon>Bacillati</taxon>
        <taxon>Bacillota</taxon>
        <taxon>Clostridia</taxon>
        <taxon>Eubacteriales</taxon>
        <taxon>Oscillospiraceae</taxon>
        <taxon>Allofournierella</taxon>
    </lineage>
</organism>
<feature type="signal peptide" evidence="1">
    <location>
        <begin position="1"/>
        <end position="20"/>
    </location>
</feature>
<reference evidence="2 3" key="3">
    <citation type="submission" date="2023-06" db="EMBL/GenBank/DDBJ databases">
        <authorList>
            <person name="Zeman M."/>
            <person name="Kubasova T."/>
            <person name="Jahodarova E."/>
            <person name="Nykrynova M."/>
            <person name="Rychlik I."/>
        </authorList>
    </citation>
    <scope>NUCLEOTIDE SEQUENCE [LARGE SCALE GENOMIC DNA]</scope>
    <source>
        <strain evidence="2 3">ET340</strain>
    </source>
</reference>
<protein>
    <submittedName>
        <fullName evidence="2">ABC transporter substrate-binding protein</fullName>
    </submittedName>
</protein>
<dbReference type="PANTHER" id="PTHR35271">
    <property type="entry name" value="ABC TRANSPORTER, SUBSTRATE-BINDING LIPOPROTEIN-RELATED"/>
    <property type="match status" value="1"/>
</dbReference>
<dbReference type="SUPFAM" id="SSF53822">
    <property type="entry name" value="Periplasmic binding protein-like I"/>
    <property type="match status" value="1"/>
</dbReference>
<keyword evidence="1" id="KW-0732">Signal</keyword>
<gene>
    <name evidence="2" type="ORF">QUW08_06065</name>
</gene>
<evidence type="ECO:0000313" key="2">
    <source>
        <dbReference type="EMBL" id="MDM8200856.1"/>
    </source>
</evidence>
<keyword evidence="3" id="KW-1185">Reference proteome</keyword>
<dbReference type="Gene3D" id="3.40.50.2300">
    <property type="match status" value="2"/>
</dbReference>
<sequence length="339" mass="34606">MKLRKTMAGVLACAMLATLAGCGSGGASSAGSTASAASGASGSAEGATYRVGVCQLMQHPALDSATQGFQDALTEAFGDAVTVDVENASGDNSNCATIINSFVSSNVDLILANATTPLQAAAAATDTIPILGTSITDYATALDVTDWTGASGRNISGTTDLAPLDGQADMIKELFPDAKNVGLLYCSAEPNSKYQVNVITEYLSELGYTCTEYSFSDTNDLSAVCTTACAASDVIYIPTDNTAANNTELIANIAVPAGVPIVAGEQGICSGCGVATLSIDYYELGRTTGEMAAQILTGEADITTMEVQSAPTFTKMYNPTLCEQLGVTIPEGYTAIEAE</sequence>
<evidence type="ECO:0000313" key="3">
    <source>
        <dbReference type="Proteomes" id="UP001529380"/>
    </source>
</evidence>
<dbReference type="InterPro" id="IPR007487">
    <property type="entry name" value="ABC_transpt-TYRBP-like"/>
</dbReference>
<comment type="caution">
    <text evidence="2">The sequence shown here is derived from an EMBL/GenBank/DDBJ whole genome shotgun (WGS) entry which is preliminary data.</text>
</comment>
<accession>A0ABT7UPN9</accession>
<dbReference type="RefSeq" id="WP_289599537.1">
    <property type="nucleotide sequence ID" value="NZ_JAUDCL010000008.1"/>
</dbReference>
<dbReference type="PROSITE" id="PS51257">
    <property type="entry name" value="PROKAR_LIPOPROTEIN"/>
    <property type="match status" value="1"/>
</dbReference>
<dbReference type="PANTHER" id="PTHR35271:SF1">
    <property type="entry name" value="ABC TRANSPORTER, SUBSTRATE-BINDING LIPOPROTEIN"/>
    <property type="match status" value="1"/>
</dbReference>
<proteinExistence type="predicted"/>
<dbReference type="CDD" id="cd06325">
    <property type="entry name" value="PBP1_ABC_unchar_transporter"/>
    <property type="match status" value="1"/>
</dbReference>
<dbReference type="Proteomes" id="UP001529380">
    <property type="component" value="Unassembled WGS sequence"/>
</dbReference>
<dbReference type="EMBL" id="JAUDCL010000008">
    <property type="protein sequence ID" value="MDM8200856.1"/>
    <property type="molecule type" value="Genomic_DNA"/>
</dbReference>
<feature type="chain" id="PRO_5046000870" evidence="1">
    <location>
        <begin position="21"/>
        <end position="339"/>
    </location>
</feature>
<dbReference type="Pfam" id="PF04392">
    <property type="entry name" value="ABC_sub_bind"/>
    <property type="match status" value="1"/>
</dbReference>
<reference evidence="3" key="1">
    <citation type="submission" date="2023-06" db="EMBL/GenBank/DDBJ databases">
        <title>Identification and characterization of horizontal gene transfer across gut microbiota members of farm animals based on homology search.</title>
        <authorList>
            <person name="Zeman M."/>
            <person name="Kubasova T."/>
            <person name="Jahodarova E."/>
            <person name="Nykrynova M."/>
            <person name="Rychlik I."/>
        </authorList>
    </citation>
    <scope>NUCLEOTIDE SEQUENCE [LARGE SCALE GENOMIC DNA]</scope>
    <source>
        <strain evidence="3">ET340</strain>
    </source>
</reference>